<organism evidence="2 3">
    <name type="scientific">Luteolibacter luteus</name>
    <dbReference type="NCBI Taxonomy" id="2728835"/>
    <lineage>
        <taxon>Bacteria</taxon>
        <taxon>Pseudomonadati</taxon>
        <taxon>Verrucomicrobiota</taxon>
        <taxon>Verrucomicrobiia</taxon>
        <taxon>Verrucomicrobiales</taxon>
        <taxon>Verrucomicrobiaceae</taxon>
        <taxon>Luteolibacter</taxon>
    </lineage>
</organism>
<dbReference type="Proteomes" id="UP000501812">
    <property type="component" value="Chromosome"/>
</dbReference>
<dbReference type="AlphaFoldDB" id="A0A858RGN6"/>
<dbReference type="InterPro" id="IPR015797">
    <property type="entry name" value="NUDIX_hydrolase-like_dom_sf"/>
</dbReference>
<sequence>MHRKPLLDQLAVYAETHPEEAATIQRFIAFVETRPECFERSLLEGHITGSAWIVDQGGAKVLLTHHRKLDAWLQLGGHADGDPDVLAVALKEAEEESGLNGFEAVTEGIFDLDIHPIPERKGVPEHLHYDVRYVLRATGSTDYVVSEESHDLRWVSLDEVATLTTDASMLRMVEKWRSKIAG</sequence>
<proteinExistence type="predicted"/>
<dbReference type="Gene3D" id="3.90.79.10">
    <property type="entry name" value="Nucleoside Triphosphate Pyrophosphohydrolase"/>
    <property type="match status" value="1"/>
</dbReference>
<dbReference type="SUPFAM" id="SSF55811">
    <property type="entry name" value="Nudix"/>
    <property type="match status" value="1"/>
</dbReference>
<dbReference type="InterPro" id="IPR000086">
    <property type="entry name" value="NUDIX_hydrolase_dom"/>
</dbReference>
<dbReference type="Pfam" id="PF00293">
    <property type="entry name" value="NUDIX"/>
    <property type="match status" value="1"/>
</dbReference>
<dbReference type="CDD" id="cd03674">
    <property type="entry name" value="NUDIX_Hydrolase"/>
    <property type="match status" value="1"/>
</dbReference>
<protein>
    <submittedName>
        <fullName evidence="2">NUDIX hydrolase</fullName>
    </submittedName>
</protein>
<dbReference type="RefSeq" id="WP_169454330.1">
    <property type="nucleotide sequence ID" value="NZ_CP051774.1"/>
</dbReference>
<name>A0A858RGN6_9BACT</name>
<dbReference type="GO" id="GO:0016787">
    <property type="term" value="F:hydrolase activity"/>
    <property type="evidence" value="ECO:0007669"/>
    <property type="project" value="UniProtKB-KW"/>
</dbReference>
<reference evidence="2 3" key="1">
    <citation type="submission" date="2020-04" db="EMBL/GenBank/DDBJ databases">
        <title>Luteolibacter sp. G-1-1-1 isolated from soil.</title>
        <authorList>
            <person name="Dahal R.H."/>
        </authorList>
    </citation>
    <scope>NUCLEOTIDE SEQUENCE [LARGE SCALE GENOMIC DNA]</scope>
    <source>
        <strain evidence="2 3">G-1-1-1</strain>
    </source>
</reference>
<evidence type="ECO:0000259" key="1">
    <source>
        <dbReference type="PROSITE" id="PS51462"/>
    </source>
</evidence>
<accession>A0A858RGN6</accession>
<feature type="domain" description="Nudix hydrolase" evidence="1">
    <location>
        <begin position="44"/>
        <end position="177"/>
    </location>
</feature>
<gene>
    <name evidence="2" type="ORF">HHL09_09550</name>
</gene>
<evidence type="ECO:0000313" key="2">
    <source>
        <dbReference type="EMBL" id="QJE96017.1"/>
    </source>
</evidence>
<dbReference type="KEGG" id="luo:HHL09_09550"/>
<keyword evidence="2" id="KW-0378">Hydrolase</keyword>
<dbReference type="EMBL" id="CP051774">
    <property type="protein sequence ID" value="QJE96017.1"/>
    <property type="molecule type" value="Genomic_DNA"/>
</dbReference>
<keyword evidence="3" id="KW-1185">Reference proteome</keyword>
<evidence type="ECO:0000313" key="3">
    <source>
        <dbReference type="Proteomes" id="UP000501812"/>
    </source>
</evidence>
<dbReference type="PROSITE" id="PS51462">
    <property type="entry name" value="NUDIX"/>
    <property type="match status" value="1"/>
</dbReference>